<dbReference type="Proteomes" id="UP000467240">
    <property type="component" value="Unassembled WGS sequence"/>
</dbReference>
<accession>A0A7J5BQ46</accession>
<dbReference type="InterPro" id="IPR036388">
    <property type="entry name" value="WH-like_DNA-bd_sf"/>
</dbReference>
<dbReference type="InterPro" id="IPR008920">
    <property type="entry name" value="TF_FadR/GntR_C"/>
</dbReference>
<dbReference type="SMART" id="SM00345">
    <property type="entry name" value="HTH_GNTR"/>
    <property type="match status" value="1"/>
</dbReference>
<name>A0A7J5BQ46_9MICO</name>
<feature type="domain" description="HTH gntR-type" evidence="4">
    <location>
        <begin position="1"/>
        <end position="68"/>
    </location>
</feature>
<dbReference type="OrthoDB" id="8680240at2"/>
<dbReference type="SUPFAM" id="SSF46785">
    <property type="entry name" value="Winged helix' DNA-binding domain"/>
    <property type="match status" value="1"/>
</dbReference>
<evidence type="ECO:0000259" key="4">
    <source>
        <dbReference type="PROSITE" id="PS50949"/>
    </source>
</evidence>
<dbReference type="PANTHER" id="PTHR43537:SF49">
    <property type="entry name" value="TRANSCRIPTIONAL REGULATORY PROTEIN"/>
    <property type="match status" value="1"/>
</dbReference>
<dbReference type="EMBL" id="WBJZ01000014">
    <property type="protein sequence ID" value="KAB1655631.1"/>
    <property type="molecule type" value="Genomic_DNA"/>
</dbReference>
<evidence type="ECO:0000256" key="2">
    <source>
        <dbReference type="ARBA" id="ARBA00023125"/>
    </source>
</evidence>
<dbReference type="InterPro" id="IPR036390">
    <property type="entry name" value="WH_DNA-bd_sf"/>
</dbReference>
<dbReference type="InterPro" id="IPR000524">
    <property type="entry name" value="Tscrpt_reg_HTH_GntR"/>
</dbReference>
<keyword evidence="6" id="KW-1185">Reference proteome</keyword>
<dbReference type="Pfam" id="PF07729">
    <property type="entry name" value="FCD"/>
    <property type="match status" value="1"/>
</dbReference>
<comment type="caution">
    <text evidence="5">The sequence shown here is derived from an EMBL/GenBank/DDBJ whole genome shotgun (WGS) entry which is preliminary data.</text>
</comment>
<dbReference type="GO" id="GO:0003700">
    <property type="term" value="F:DNA-binding transcription factor activity"/>
    <property type="evidence" value="ECO:0007669"/>
    <property type="project" value="InterPro"/>
</dbReference>
<protein>
    <submittedName>
        <fullName evidence="5">GntR family transcriptional regulator</fullName>
    </submittedName>
</protein>
<dbReference type="SUPFAM" id="SSF48008">
    <property type="entry name" value="GntR ligand-binding domain-like"/>
    <property type="match status" value="1"/>
</dbReference>
<gene>
    <name evidence="5" type="ORF">F8O01_11540</name>
</gene>
<dbReference type="RefSeq" id="WP_158041018.1">
    <property type="nucleotide sequence ID" value="NZ_JACCFV010000001.1"/>
</dbReference>
<dbReference type="Pfam" id="PF00392">
    <property type="entry name" value="GntR"/>
    <property type="match status" value="1"/>
</dbReference>
<dbReference type="CDD" id="cd07377">
    <property type="entry name" value="WHTH_GntR"/>
    <property type="match status" value="1"/>
</dbReference>
<dbReference type="GO" id="GO:0003677">
    <property type="term" value="F:DNA binding"/>
    <property type="evidence" value="ECO:0007669"/>
    <property type="project" value="UniProtKB-KW"/>
</dbReference>
<proteinExistence type="predicted"/>
<reference evidence="5 6" key="1">
    <citation type="submission" date="2019-09" db="EMBL/GenBank/DDBJ databases">
        <title>Phylogeny of genus Pseudoclavibacter and closely related genus.</title>
        <authorList>
            <person name="Li Y."/>
        </authorList>
    </citation>
    <scope>NUCLEOTIDE SEQUENCE [LARGE SCALE GENOMIC DNA]</scope>
    <source>
        <strain evidence="5 6">DSM 23821</strain>
    </source>
</reference>
<dbReference type="PRINTS" id="PR00035">
    <property type="entry name" value="HTHGNTR"/>
</dbReference>
<evidence type="ECO:0000313" key="6">
    <source>
        <dbReference type="Proteomes" id="UP000467240"/>
    </source>
</evidence>
<evidence type="ECO:0000256" key="1">
    <source>
        <dbReference type="ARBA" id="ARBA00023015"/>
    </source>
</evidence>
<keyword evidence="3" id="KW-0804">Transcription</keyword>
<evidence type="ECO:0000256" key="3">
    <source>
        <dbReference type="ARBA" id="ARBA00023163"/>
    </source>
</evidence>
<dbReference type="PROSITE" id="PS50949">
    <property type="entry name" value="HTH_GNTR"/>
    <property type="match status" value="1"/>
</dbReference>
<keyword evidence="2" id="KW-0238">DNA-binding</keyword>
<keyword evidence="1" id="KW-0805">Transcription regulation</keyword>
<dbReference type="AlphaFoldDB" id="A0A7J5BQ46"/>
<evidence type="ECO:0000313" key="5">
    <source>
        <dbReference type="EMBL" id="KAB1655631.1"/>
    </source>
</evidence>
<dbReference type="PANTHER" id="PTHR43537">
    <property type="entry name" value="TRANSCRIPTIONAL REGULATOR, GNTR FAMILY"/>
    <property type="match status" value="1"/>
</dbReference>
<organism evidence="5 6">
    <name type="scientific">Pseudoclavibacter chungangensis</name>
    <dbReference type="NCBI Taxonomy" id="587635"/>
    <lineage>
        <taxon>Bacteria</taxon>
        <taxon>Bacillati</taxon>
        <taxon>Actinomycetota</taxon>
        <taxon>Actinomycetes</taxon>
        <taxon>Micrococcales</taxon>
        <taxon>Microbacteriaceae</taxon>
        <taxon>Pseudoclavibacter</taxon>
    </lineage>
</organism>
<dbReference type="InterPro" id="IPR011711">
    <property type="entry name" value="GntR_C"/>
</dbReference>
<dbReference type="Gene3D" id="1.10.10.10">
    <property type="entry name" value="Winged helix-like DNA-binding domain superfamily/Winged helix DNA-binding domain"/>
    <property type="match status" value="1"/>
</dbReference>
<dbReference type="SMART" id="SM00895">
    <property type="entry name" value="FCD"/>
    <property type="match status" value="1"/>
</dbReference>
<dbReference type="Gene3D" id="1.20.120.530">
    <property type="entry name" value="GntR ligand-binding domain-like"/>
    <property type="match status" value="1"/>
</dbReference>
<sequence>MRASDRVYALLRDEILDGDLAPGTVLAEVAEATRLGVSRTPVREALSRLVADGLVHAQSPRVLVVTEVSAERIEWLYELRQALEARAAASAARRRDPAPFVALRERLVAAPALLELGGDGVERYFALIDDLDAAIDTAVANPYLQTALRSARLHSARVRRLAEHDHARLRAAADEHRLIVDAIIAGDAELAADATRVHLHRSLRRALATTPRVDERTSA</sequence>